<dbReference type="InterPro" id="IPR013057">
    <property type="entry name" value="AA_transpt_TM"/>
</dbReference>
<dbReference type="GO" id="GO:0005302">
    <property type="term" value="F:L-tyrosine transmembrane transporter activity"/>
    <property type="evidence" value="ECO:0007669"/>
    <property type="project" value="TreeGrafter"/>
</dbReference>
<dbReference type="GO" id="GO:0015189">
    <property type="term" value="F:L-lysine transmembrane transporter activity"/>
    <property type="evidence" value="ECO:0007669"/>
    <property type="project" value="TreeGrafter"/>
</dbReference>
<comment type="subcellular location">
    <subcellularLocation>
        <location evidence="1">Vacuole membrane</location>
        <topology evidence="1">Multi-pass membrane protein</topology>
    </subcellularLocation>
</comment>
<evidence type="ECO:0000256" key="1">
    <source>
        <dbReference type="ARBA" id="ARBA00004128"/>
    </source>
</evidence>
<feature type="transmembrane region" description="Helical" evidence="9">
    <location>
        <begin position="421"/>
        <end position="443"/>
    </location>
</feature>
<dbReference type="EMBL" id="HG316461">
    <property type="protein sequence ID" value="CDF90792.1"/>
    <property type="molecule type" value="Genomic_DNA"/>
</dbReference>
<feature type="transmembrane region" description="Helical" evidence="9">
    <location>
        <begin position="122"/>
        <end position="139"/>
    </location>
</feature>
<evidence type="ECO:0000313" key="12">
    <source>
        <dbReference type="Proteomes" id="UP000019375"/>
    </source>
</evidence>
<evidence type="ECO:0000256" key="6">
    <source>
        <dbReference type="ARBA" id="ARBA00022970"/>
    </source>
</evidence>
<feature type="transmembrane region" description="Helical" evidence="9">
    <location>
        <begin position="151"/>
        <end position="173"/>
    </location>
</feature>
<feature type="transmembrane region" description="Helical" evidence="9">
    <location>
        <begin position="351"/>
        <end position="369"/>
    </location>
</feature>
<keyword evidence="6" id="KW-0029">Amino-acid transport</keyword>
<keyword evidence="8 9" id="KW-0472">Membrane</keyword>
<proteinExistence type="inferred from homology"/>
<evidence type="ECO:0000313" key="11">
    <source>
        <dbReference type="EMBL" id="CDF90792.1"/>
    </source>
</evidence>
<evidence type="ECO:0000256" key="3">
    <source>
        <dbReference type="ARBA" id="ARBA00022448"/>
    </source>
</evidence>
<keyword evidence="4" id="KW-0926">Vacuole</keyword>
<evidence type="ECO:0000256" key="9">
    <source>
        <dbReference type="SAM" id="Phobius"/>
    </source>
</evidence>
<dbReference type="GO" id="GO:0000329">
    <property type="term" value="C:fungal-type vacuole membrane"/>
    <property type="evidence" value="ECO:0007669"/>
    <property type="project" value="TreeGrafter"/>
</dbReference>
<keyword evidence="3" id="KW-0813">Transport</keyword>
<feature type="transmembrane region" description="Helical" evidence="9">
    <location>
        <begin position="263"/>
        <end position="284"/>
    </location>
</feature>
<protein>
    <submittedName>
        <fullName evidence="11">ZYBA0S08-03114g1_1</fullName>
    </submittedName>
</protein>
<organism evidence="11 12">
    <name type="scientific">Zygosaccharomyces bailii (strain CLIB 213 / ATCC 58445 / CBS 680 / BCRC 21525 / NBRC 1098 / NCYC 1416 / NRRL Y-2227)</name>
    <dbReference type="NCBI Taxonomy" id="1333698"/>
    <lineage>
        <taxon>Eukaryota</taxon>
        <taxon>Fungi</taxon>
        <taxon>Dikarya</taxon>
        <taxon>Ascomycota</taxon>
        <taxon>Saccharomycotina</taxon>
        <taxon>Saccharomycetes</taxon>
        <taxon>Saccharomycetales</taxon>
        <taxon>Saccharomycetaceae</taxon>
        <taxon>Zygosaccharomyces</taxon>
    </lineage>
</organism>
<gene>
    <name evidence="11" type="ORF">BN860_03114g</name>
</gene>
<keyword evidence="12" id="KW-1185">Reference proteome</keyword>
<dbReference type="PANTHER" id="PTHR22950:SF678">
    <property type="entry name" value="VACUOLAR AMINO ACID TRANSPORTER 5-RELATED"/>
    <property type="match status" value="1"/>
</dbReference>
<evidence type="ECO:0000256" key="7">
    <source>
        <dbReference type="ARBA" id="ARBA00022989"/>
    </source>
</evidence>
<dbReference type="Proteomes" id="UP000019375">
    <property type="component" value="Unassembled WGS sequence"/>
</dbReference>
<dbReference type="GO" id="GO:0061459">
    <property type="term" value="F:L-arginine transmembrane transporter activity"/>
    <property type="evidence" value="ECO:0007669"/>
    <property type="project" value="TreeGrafter"/>
</dbReference>
<feature type="transmembrane region" description="Helical" evidence="9">
    <location>
        <begin position="33"/>
        <end position="58"/>
    </location>
</feature>
<sequence length="445" mass="47839">MSSNVKSGVATLLHTACGAGILAMPYGFKPLGLTFGIMALAFCSICAMTGLLLQAQVARYVPDRSASFFRLTQLIHPKLSVVFDLAIAVKCFGVGVSYMIVVGDLLPQVFATFTSHKFLLDRNFHITMVMLFIVSPLCFMKKLTSLKKASVIALSSVGYLCCLVVIHFCWPSQEIHDRKGKVSFGFPKNEPTPLTTLPIFVFAFTCHHNAFSVYNEQKDISTGKLTKIGRYAMAIAFLLYTTIGGAGYLTFGDKVAGNIITLYPPSVSTTVGRVAIALLVMLAFPLQCHPARTSISDILYFVQAYGKQDAAAVTDGNASENIENSTLLAAEESLEDDERNPPVSTLHGKKFNIITVCILVASYLLAISVTSLARILAVVGSTGSTSISFILPGIFGYYLIGSEYPPDARPKKAKLASYAGLVLALWGLIVMVASLVATLLIGASH</sequence>
<feature type="transmembrane region" description="Helical" evidence="9">
    <location>
        <begin position="193"/>
        <end position="211"/>
    </location>
</feature>
<reference evidence="12" key="1">
    <citation type="journal article" date="2013" name="Genome Announc.">
        <title>Genome sequence of the food spoilage yeast Zygosaccharomyces bailii CLIB 213(T).</title>
        <authorList>
            <person name="Galeote V."/>
            <person name="Bigey F."/>
            <person name="Devillers H."/>
            <person name="Neuveglise C."/>
            <person name="Dequin S."/>
        </authorList>
    </citation>
    <scope>NUCLEOTIDE SEQUENCE [LARGE SCALE GENOMIC DNA]</scope>
    <source>
        <strain evidence="12">CLIB 213 / ATCC 58445 / CBS 680 / CCRC 21525 / NBRC 1098 / NCYC 1416 / NRRL Y-2227</strain>
    </source>
</reference>
<evidence type="ECO:0000256" key="8">
    <source>
        <dbReference type="ARBA" id="ARBA00023136"/>
    </source>
</evidence>
<keyword evidence="7 9" id="KW-1133">Transmembrane helix</keyword>
<dbReference type="Pfam" id="PF01490">
    <property type="entry name" value="Aa_trans"/>
    <property type="match status" value="1"/>
</dbReference>
<dbReference type="OrthoDB" id="438545at2759"/>
<dbReference type="GO" id="GO:0005313">
    <property type="term" value="F:L-glutamate transmembrane transporter activity"/>
    <property type="evidence" value="ECO:0007669"/>
    <property type="project" value="TreeGrafter"/>
</dbReference>
<accession>A0A8J2X9G9</accession>
<feature type="transmembrane region" description="Helical" evidence="9">
    <location>
        <begin position="231"/>
        <end position="251"/>
    </location>
</feature>
<feature type="transmembrane region" description="Helical" evidence="9">
    <location>
        <begin position="79"/>
        <end position="102"/>
    </location>
</feature>
<feature type="domain" description="Amino acid transporter transmembrane" evidence="10">
    <location>
        <begin position="2"/>
        <end position="432"/>
    </location>
</feature>
<name>A0A8J2X9G9_ZYGB2</name>
<comment type="similarity">
    <text evidence="2">Belongs to the amino acid/polyamine transporter 2 family.</text>
</comment>
<feature type="transmembrane region" description="Helical" evidence="9">
    <location>
        <begin position="375"/>
        <end position="400"/>
    </location>
</feature>
<keyword evidence="5 9" id="KW-0812">Transmembrane</keyword>
<dbReference type="GO" id="GO:0015194">
    <property type="term" value="F:L-serine transmembrane transporter activity"/>
    <property type="evidence" value="ECO:0007669"/>
    <property type="project" value="TreeGrafter"/>
</dbReference>
<evidence type="ECO:0000259" key="10">
    <source>
        <dbReference type="Pfam" id="PF01490"/>
    </source>
</evidence>
<dbReference type="AlphaFoldDB" id="A0A8J2X9G9"/>
<evidence type="ECO:0000256" key="5">
    <source>
        <dbReference type="ARBA" id="ARBA00022692"/>
    </source>
</evidence>
<evidence type="ECO:0000256" key="2">
    <source>
        <dbReference type="ARBA" id="ARBA00008066"/>
    </source>
</evidence>
<dbReference type="PANTHER" id="PTHR22950">
    <property type="entry name" value="AMINO ACID TRANSPORTER"/>
    <property type="match status" value="1"/>
</dbReference>
<dbReference type="GO" id="GO:0005290">
    <property type="term" value="F:L-histidine transmembrane transporter activity"/>
    <property type="evidence" value="ECO:0007669"/>
    <property type="project" value="TreeGrafter"/>
</dbReference>
<evidence type="ECO:0000256" key="4">
    <source>
        <dbReference type="ARBA" id="ARBA00022554"/>
    </source>
</evidence>